<keyword evidence="17" id="KW-1185">Reference proteome</keyword>
<dbReference type="InterPro" id="IPR008881">
    <property type="entry name" value="Trigger_fac_ribosome-bd_bac"/>
</dbReference>
<evidence type="ECO:0000256" key="7">
    <source>
        <dbReference type="ARBA" id="ARBA00023186"/>
    </source>
</evidence>
<dbReference type="InterPro" id="IPR027304">
    <property type="entry name" value="Trigger_fact/SurA_dom_sf"/>
</dbReference>
<keyword evidence="11" id="KW-0963">Cytoplasm</keyword>
<dbReference type="InterPro" id="IPR036611">
    <property type="entry name" value="Trigger_fac_ribosome-bd_sf"/>
</dbReference>
<evidence type="ECO:0000313" key="16">
    <source>
        <dbReference type="EMBL" id="GAA1386102.1"/>
    </source>
</evidence>
<feature type="compositionally biased region" description="Acidic residues" evidence="14">
    <location>
        <begin position="444"/>
        <end position="458"/>
    </location>
</feature>
<feature type="compositionally biased region" description="Low complexity" evidence="14">
    <location>
        <begin position="469"/>
        <end position="486"/>
    </location>
</feature>
<dbReference type="HAMAP" id="MF_00303">
    <property type="entry name" value="Trigger_factor_Tig"/>
    <property type="match status" value="1"/>
</dbReference>
<feature type="region of interest" description="Disordered" evidence="14">
    <location>
        <begin position="441"/>
        <end position="496"/>
    </location>
</feature>
<dbReference type="PIRSF" id="PIRSF003095">
    <property type="entry name" value="Trigger_factor"/>
    <property type="match status" value="1"/>
</dbReference>
<dbReference type="Pfam" id="PF00254">
    <property type="entry name" value="FKBP_C"/>
    <property type="match status" value="1"/>
</dbReference>
<evidence type="ECO:0000256" key="14">
    <source>
        <dbReference type="SAM" id="MobiDB-lite"/>
    </source>
</evidence>
<comment type="caution">
    <text evidence="16">The sequence shown here is derived from an EMBL/GenBank/DDBJ whole genome shotgun (WGS) entry which is preliminary data.</text>
</comment>
<dbReference type="Pfam" id="PF05697">
    <property type="entry name" value="Trigger_N"/>
    <property type="match status" value="1"/>
</dbReference>
<comment type="catalytic activity">
    <reaction evidence="1 11 12">
        <text>[protein]-peptidylproline (omega=180) = [protein]-peptidylproline (omega=0)</text>
        <dbReference type="Rhea" id="RHEA:16237"/>
        <dbReference type="Rhea" id="RHEA-COMP:10747"/>
        <dbReference type="Rhea" id="RHEA-COMP:10748"/>
        <dbReference type="ChEBI" id="CHEBI:83833"/>
        <dbReference type="ChEBI" id="CHEBI:83834"/>
        <dbReference type="EC" id="5.2.1.8"/>
    </reaction>
</comment>
<feature type="domain" description="PPIase FKBP-type" evidence="15">
    <location>
        <begin position="163"/>
        <end position="216"/>
    </location>
</feature>
<evidence type="ECO:0000256" key="13">
    <source>
        <dbReference type="RuleBase" id="RU003914"/>
    </source>
</evidence>
<evidence type="ECO:0000256" key="6">
    <source>
        <dbReference type="ARBA" id="ARBA00023110"/>
    </source>
</evidence>
<dbReference type="Proteomes" id="UP001501414">
    <property type="component" value="Unassembled WGS sequence"/>
</dbReference>
<comment type="subcellular location">
    <subcellularLocation>
        <location evidence="11">Cytoplasm</location>
    </subcellularLocation>
    <text evidence="11">About half TF is bound to the ribosome near the polypeptide exit tunnel while the other half is free in the cytoplasm.</text>
</comment>
<dbReference type="InterPro" id="IPR008880">
    <property type="entry name" value="Trigger_fac_C"/>
</dbReference>
<comment type="domain">
    <text evidence="11">Consists of 3 domains; the N-terminus binds the ribosome, the middle domain has PPIase activity, while the C-terminus has intrinsic chaperone activity on its own.</text>
</comment>
<evidence type="ECO:0000313" key="17">
    <source>
        <dbReference type="Proteomes" id="UP001501414"/>
    </source>
</evidence>
<dbReference type="PROSITE" id="PS50059">
    <property type="entry name" value="FKBP_PPIASE"/>
    <property type="match status" value="1"/>
</dbReference>
<keyword evidence="6 11" id="KW-0697">Rotamase</keyword>
<dbReference type="InterPro" id="IPR037041">
    <property type="entry name" value="Trigger_fac_C_sf"/>
</dbReference>
<sequence>MKSTVEHLSPTRVRINVEVPFDELKPDFDRAYKKIAEQVRIPGFRPGKAPARILEARIGRGPVLDEVVNNAIPTKYQEAVVSSEDVTPIGRPEIEVTEIADGERLAFTAEVDVRPEIELPDLAGLTVEVDETEVSEDDVTEQLDQLRARFGTLAGVERPAQDGDYVQIDLSAAVDGTEIEEATTTGFSYEVGQGGLIEGIDEALQGMSAGDEKTFTSTLVAGEYADREAEITVKVTTVKERHLPDADDEFAQLASEFDTLDELTENLRERLGQSKRMEQAAQARDRLLDKLVEGARVGEDPVPLPESVVQAEVDTRAHDAVHAFDHDEDKFAEFLSSQDKTREQFDAETREEAEKAVRYRLVLDALADSEQISVGDQELTERIVYQAQQYGMPPEQFVQQIQQAGQLGVIYQDVRRSKALITAVRSASVTLPGGEAVDLSDLLGSDDDTEDGTVEEVPGEVVATDDATDGGTDTGTAGSTEDGAAEQADEKADAKA</sequence>
<keyword evidence="8 11" id="KW-0413">Isomerase</keyword>
<dbReference type="EC" id="5.2.1.8" evidence="3 11"/>
<dbReference type="PANTHER" id="PTHR30560:SF3">
    <property type="entry name" value="TRIGGER FACTOR-LIKE PROTEIN TIG, CHLOROPLASTIC"/>
    <property type="match status" value="1"/>
</dbReference>
<reference evidence="16 17" key="1">
    <citation type="journal article" date="2019" name="Int. J. Syst. Evol. Microbiol.">
        <title>The Global Catalogue of Microorganisms (GCM) 10K type strain sequencing project: providing services to taxonomists for standard genome sequencing and annotation.</title>
        <authorList>
            <consortium name="The Broad Institute Genomics Platform"/>
            <consortium name="The Broad Institute Genome Sequencing Center for Infectious Disease"/>
            <person name="Wu L."/>
            <person name="Ma J."/>
        </authorList>
    </citation>
    <scope>NUCLEOTIDE SEQUENCE [LARGE SCALE GENOMIC DNA]</scope>
    <source>
        <strain evidence="16 17">JCM 11896</strain>
    </source>
</reference>
<evidence type="ECO:0000256" key="1">
    <source>
        <dbReference type="ARBA" id="ARBA00000971"/>
    </source>
</evidence>
<evidence type="ECO:0000256" key="8">
    <source>
        <dbReference type="ARBA" id="ARBA00023235"/>
    </source>
</evidence>
<comment type="function">
    <text evidence="11">Involved in protein export. Acts as a chaperone by maintaining the newly synthesized protein in an open conformation. Functions as a peptidyl-prolyl cis-trans isomerase.</text>
</comment>
<gene>
    <name evidence="11 16" type="primary">tig</name>
    <name evidence="16" type="ORF">GCM10009613_19540</name>
</gene>
<dbReference type="SUPFAM" id="SSF109998">
    <property type="entry name" value="Triger factor/SurA peptide-binding domain-like"/>
    <property type="match status" value="1"/>
</dbReference>
<keyword evidence="5 11" id="KW-0132">Cell division</keyword>
<evidence type="ECO:0000256" key="9">
    <source>
        <dbReference type="ARBA" id="ARBA00023306"/>
    </source>
</evidence>
<dbReference type="Gene3D" id="1.10.3120.10">
    <property type="entry name" value="Trigger factor, C-terminal domain"/>
    <property type="match status" value="1"/>
</dbReference>
<dbReference type="RefSeq" id="WP_344020633.1">
    <property type="nucleotide sequence ID" value="NZ_BAAAJK010000006.1"/>
</dbReference>
<dbReference type="InterPro" id="IPR046357">
    <property type="entry name" value="PPIase_dom_sf"/>
</dbReference>
<comment type="similarity">
    <text evidence="2 11 13">Belongs to the FKBP-type PPIase family. Tig subfamily.</text>
</comment>
<proteinExistence type="inferred from homology"/>
<evidence type="ECO:0000256" key="4">
    <source>
        <dbReference type="ARBA" id="ARBA00016902"/>
    </source>
</evidence>
<protein>
    <recommendedName>
        <fullName evidence="4 11">Trigger factor</fullName>
        <shortName evidence="11">TF</shortName>
        <ecNumber evidence="3 11">5.2.1.8</ecNumber>
    </recommendedName>
    <alternativeName>
        <fullName evidence="10 11">PPIase</fullName>
    </alternativeName>
</protein>
<evidence type="ECO:0000256" key="10">
    <source>
        <dbReference type="ARBA" id="ARBA00029986"/>
    </source>
</evidence>
<accession>A0ABN1XN90</accession>
<dbReference type="InterPro" id="IPR001179">
    <property type="entry name" value="PPIase_FKBP_dom"/>
</dbReference>
<keyword evidence="9 11" id="KW-0131">Cell cycle</keyword>
<evidence type="ECO:0000256" key="3">
    <source>
        <dbReference type="ARBA" id="ARBA00013194"/>
    </source>
</evidence>
<evidence type="ECO:0000256" key="2">
    <source>
        <dbReference type="ARBA" id="ARBA00005464"/>
    </source>
</evidence>
<dbReference type="SUPFAM" id="SSF102735">
    <property type="entry name" value="Trigger factor ribosome-binding domain"/>
    <property type="match status" value="1"/>
</dbReference>
<dbReference type="NCBIfam" id="TIGR00115">
    <property type="entry name" value="tig"/>
    <property type="match status" value="1"/>
</dbReference>
<evidence type="ECO:0000256" key="5">
    <source>
        <dbReference type="ARBA" id="ARBA00022618"/>
    </source>
</evidence>
<name>A0ABN1XN90_9PSEU</name>
<evidence type="ECO:0000256" key="11">
    <source>
        <dbReference type="HAMAP-Rule" id="MF_00303"/>
    </source>
</evidence>
<dbReference type="SUPFAM" id="SSF54534">
    <property type="entry name" value="FKBP-like"/>
    <property type="match status" value="1"/>
</dbReference>
<evidence type="ECO:0000259" key="15">
    <source>
        <dbReference type="PROSITE" id="PS50059"/>
    </source>
</evidence>
<keyword evidence="7 11" id="KW-0143">Chaperone</keyword>
<dbReference type="Gene3D" id="3.10.50.40">
    <property type="match status" value="1"/>
</dbReference>
<dbReference type="PANTHER" id="PTHR30560">
    <property type="entry name" value="TRIGGER FACTOR CHAPERONE AND PEPTIDYL-PROLYL CIS/TRANS ISOMERASE"/>
    <property type="match status" value="1"/>
</dbReference>
<dbReference type="EMBL" id="BAAAJK010000006">
    <property type="protein sequence ID" value="GAA1386102.1"/>
    <property type="molecule type" value="Genomic_DNA"/>
</dbReference>
<dbReference type="InterPro" id="IPR005215">
    <property type="entry name" value="Trig_fac"/>
</dbReference>
<organism evidence="16 17">
    <name type="scientific">Pseudonocardia kongjuensis</name>
    <dbReference type="NCBI Taxonomy" id="102227"/>
    <lineage>
        <taxon>Bacteria</taxon>
        <taxon>Bacillati</taxon>
        <taxon>Actinomycetota</taxon>
        <taxon>Actinomycetes</taxon>
        <taxon>Pseudonocardiales</taxon>
        <taxon>Pseudonocardiaceae</taxon>
        <taxon>Pseudonocardia</taxon>
    </lineage>
</organism>
<dbReference type="Gene3D" id="3.30.70.1050">
    <property type="entry name" value="Trigger factor ribosome-binding domain"/>
    <property type="match status" value="1"/>
</dbReference>
<evidence type="ECO:0000256" key="12">
    <source>
        <dbReference type="PROSITE-ProRule" id="PRU00277"/>
    </source>
</evidence>
<dbReference type="Pfam" id="PF05698">
    <property type="entry name" value="Trigger_C"/>
    <property type="match status" value="1"/>
</dbReference>